<dbReference type="OrthoDB" id="1109873at2"/>
<feature type="domain" description="SusD-like N-terminal" evidence="8">
    <location>
        <begin position="83"/>
        <end position="211"/>
    </location>
</feature>
<organism evidence="9 10">
    <name type="scientific">Parabacteroides johnsonii CL02T12C29</name>
    <dbReference type="NCBI Taxonomy" id="999419"/>
    <lineage>
        <taxon>Bacteria</taxon>
        <taxon>Pseudomonadati</taxon>
        <taxon>Bacteroidota</taxon>
        <taxon>Bacteroidia</taxon>
        <taxon>Bacteroidales</taxon>
        <taxon>Tannerellaceae</taxon>
        <taxon>Parabacteroides</taxon>
    </lineage>
</organism>
<dbReference type="GO" id="GO:0009279">
    <property type="term" value="C:cell outer membrane"/>
    <property type="evidence" value="ECO:0007669"/>
    <property type="project" value="UniProtKB-SubCell"/>
</dbReference>
<feature type="signal peptide" evidence="6">
    <location>
        <begin position="1"/>
        <end position="22"/>
    </location>
</feature>
<dbReference type="InterPro" id="IPR011990">
    <property type="entry name" value="TPR-like_helical_dom_sf"/>
</dbReference>
<dbReference type="PATRIC" id="fig|999419.3.peg.1610"/>
<evidence type="ECO:0000313" key="9">
    <source>
        <dbReference type="EMBL" id="EKN11314.1"/>
    </source>
</evidence>
<reference evidence="9 10" key="1">
    <citation type="submission" date="2012-02" db="EMBL/GenBank/DDBJ databases">
        <title>The Genome Sequence of Parabacteroides johnsonii CL02T12C29.</title>
        <authorList>
            <consortium name="The Broad Institute Genome Sequencing Platform"/>
            <person name="Earl A."/>
            <person name="Ward D."/>
            <person name="Feldgarden M."/>
            <person name="Gevers D."/>
            <person name="Zitomersky N.L."/>
            <person name="Coyne M.J."/>
            <person name="Comstock L.E."/>
            <person name="Young S.K."/>
            <person name="Zeng Q."/>
            <person name="Gargeya S."/>
            <person name="Fitzgerald M."/>
            <person name="Haas B."/>
            <person name="Abouelleil A."/>
            <person name="Alvarado L."/>
            <person name="Arachchi H.M."/>
            <person name="Berlin A."/>
            <person name="Chapman S.B."/>
            <person name="Gearin G."/>
            <person name="Goldberg J."/>
            <person name="Griggs A."/>
            <person name="Gujja S."/>
            <person name="Hansen M."/>
            <person name="Heiman D."/>
            <person name="Howarth C."/>
            <person name="Larimer J."/>
            <person name="Lui A."/>
            <person name="MacDonald P.J.P."/>
            <person name="McCowen C."/>
            <person name="Montmayeur A."/>
            <person name="Murphy C."/>
            <person name="Neiman D."/>
            <person name="Pearson M."/>
            <person name="Priest M."/>
            <person name="Roberts A."/>
            <person name="Saif S."/>
            <person name="Shea T."/>
            <person name="Sisk P."/>
            <person name="Stolte C."/>
            <person name="Sykes S."/>
            <person name="Wortman J."/>
            <person name="Nusbaum C."/>
            <person name="Birren B."/>
        </authorList>
    </citation>
    <scope>NUCLEOTIDE SEQUENCE [LARGE SCALE GENOMIC DNA]</scope>
    <source>
        <strain evidence="9 10">CL02T12C29</strain>
    </source>
</reference>
<dbReference type="Proteomes" id="UP000001218">
    <property type="component" value="Unassembled WGS sequence"/>
</dbReference>
<dbReference type="SUPFAM" id="SSF48452">
    <property type="entry name" value="TPR-like"/>
    <property type="match status" value="1"/>
</dbReference>
<keyword evidence="3 6" id="KW-0732">Signal</keyword>
<name>K5Z6Y4_9BACT</name>
<evidence type="ECO:0000259" key="7">
    <source>
        <dbReference type="Pfam" id="PF07980"/>
    </source>
</evidence>
<dbReference type="eggNOG" id="COG0457">
    <property type="taxonomic scope" value="Bacteria"/>
</dbReference>
<dbReference type="InterPro" id="IPR033985">
    <property type="entry name" value="SusD-like_N"/>
</dbReference>
<evidence type="ECO:0000256" key="6">
    <source>
        <dbReference type="SAM" id="SignalP"/>
    </source>
</evidence>
<dbReference type="EMBL" id="AGZP01000015">
    <property type="protein sequence ID" value="EKN11314.1"/>
    <property type="molecule type" value="Genomic_DNA"/>
</dbReference>
<evidence type="ECO:0000256" key="5">
    <source>
        <dbReference type="ARBA" id="ARBA00023237"/>
    </source>
</evidence>
<protein>
    <recommendedName>
        <fullName evidence="11">RagB/SusD domain-containing protein</fullName>
    </recommendedName>
</protein>
<comment type="similarity">
    <text evidence="2">Belongs to the SusD family.</text>
</comment>
<accession>K5Z6Y4</accession>
<evidence type="ECO:0000256" key="2">
    <source>
        <dbReference type="ARBA" id="ARBA00006275"/>
    </source>
</evidence>
<evidence type="ECO:0000256" key="1">
    <source>
        <dbReference type="ARBA" id="ARBA00004442"/>
    </source>
</evidence>
<dbReference type="AlphaFoldDB" id="K5Z6Y4"/>
<feature type="domain" description="RagB/SusD" evidence="7">
    <location>
        <begin position="251"/>
        <end position="567"/>
    </location>
</feature>
<evidence type="ECO:0000256" key="4">
    <source>
        <dbReference type="ARBA" id="ARBA00023136"/>
    </source>
</evidence>
<dbReference type="Gene3D" id="1.25.40.390">
    <property type="match status" value="1"/>
</dbReference>
<dbReference type="HOGENOM" id="CLU_015553_0_0_10"/>
<dbReference type="RefSeq" id="WP_008156024.1">
    <property type="nucleotide sequence ID" value="NZ_JH976466.1"/>
</dbReference>
<dbReference type="Pfam" id="PF14322">
    <property type="entry name" value="SusD-like_3"/>
    <property type="match status" value="1"/>
</dbReference>
<evidence type="ECO:0000256" key="3">
    <source>
        <dbReference type="ARBA" id="ARBA00022729"/>
    </source>
</evidence>
<keyword evidence="5" id="KW-0998">Cell outer membrane</keyword>
<sequence length="567" mass="65238">MKKQFILMWICAILLGSCNNLDLFPLSEGSDSNWFSDETELEMAVVNVYHQAFWNGYAPVNFYFNTDDYDRRVEPSDLLNGTVTGRSSIITKAWDYCYKCISRANFVLANYERVQGVPKVKMDMYAANAKFARATQYAKLIFHWGDVPYYEGSLNIEKAFAMGRIDKNEILKNIYSDYDYAIEHLPIEYSPKEYQLATKGAALAFKARIALYMGDYSIARDAAKACMDLGVYELFPDYTTLFLSKTKKSVETIFSVPYSIEQNVVWGADVCRDVVTRTAGGYASRSPSWDLFCSYLCTDGLPIDESPLFNPHEPFKNRDPRCSATIVEFDRNWLGFTYTPHPDSLEVLNHNTGKMVVNNDNRAVATWAAFNGLVWAKFVDESWLGQKADNDNILMRYADVLLMYAEAKIELGEIDQTVLDAINSVRARAYSANMSQVSSYPRIITTDQNELRKLLRIERRMEFAAENTLRYNDIIRWRLAEKVLNIPRYGMLEVDLLKERVVDKGLWFFPETPPVDEDGITDFKLMHEKGLIKLLINRSFDPSKHYLWPIPTTEIMINKNMEQNPGY</sequence>
<dbReference type="PROSITE" id="PS51257">
    <property type="entry name" value="PROKAR_LIPOPROTEIN"/>
    <property type="match status" value="1"/>
</dbReference>
<proteinExistence type="inferred from homology"/>
<gene>
    <name evidence="9" type="ORF">HMPREF1077_01572</name>
</gene>
<evidence type="ECO:0008006" key="11">
    <source>
        <dbReference type="Google" id="ProtNLM"/>
    </source>
</evidence>
<keyword evidence="4" id="KW-0472">Membrane</keyword>
<evidence type="ECO:0000313" key="10">
    <source>
        <dbReference type="Proteomes" id="UP000001218"/>
    </source>
</evidence>
<feature type="chain" id="PRO_5003887630" description="RagB/SusD domain-containing protein" evidence="6">
    <location>
        <begin position="23"/>
        <end position="567"/>
    </location>
</feature>
<evidence type="ECO:0000259" key="8">
    <source>
        <dbReference type="Pfam" id="PF14322"/>
    </source>
</evidence>
<dbReference type="Pfam" id="PF07980">
    <property type="entry name" value="SusD_RagB"/>
    <property type="match status" value="1"/>
</dbReference>
<dbReference type="InterPro" id="IPR012944">
    <property type="entry name" value="SusD_RagB_dom"/>
</dbReference>
<comment type="subcellular location">
    <subcellularLocation>
        <location evidence="1">Cell outer membrane</location>
    </subcellularLocation>
</comment>
<comment type="caution">
    <text evidence="9">The sequence shown here is derived from an EMBL/GenBank/DDBJ whole genome shotgun (WGS) entry which is preliminary data.</text>
</comment>